<dbReference type="SUPFAM" id="SSF49478">
    <property type="entry name" value="Cna protein B-type domain"/>
    <property type="match status" value="1"/>
</dbReference>
<dbReference type="EMBL" id="SJPZ01000001">
    <property type="protein sequence ID" value="TWU65134.1"/>
    <property type="molecule type" value="Genomic_DNA"/>
</dbReference>
<dbReference type="PANTHER" id="PTHR34720:SF9">
    <property type="entry name" value="BLR4714 PROTEIN"/>
    <property type="match status" value="1"/>
</dbReference>
<feature type="region of interest" description="Disordered" evidence="1">
    <location>
        <begin position="15"/>
        <end position="39"/>
    </location>
</feature>
<organism evidence="3 4">
    <name type="scientific">Crateriforma conspicua</name>
    <dbReference type="NCBI Taxonomy" id="2527996"/>
    <lineage>
        <taxon>Bacteria</taxon>
        <taxon>Pseudomonadati</taxon>
        <taxon>Planctomycetota</taxon>
        <taxon>Planctomycetia</taxon>
        <taxon>Planctomycetales</taxon>
        <taxon>Planctomycetaceae</taxon>
        <taxon>Crateriforma</taxon>
    </lineage>
</organism>
<dbReference type="Gene3D" id="2.60.40.2810">
    <property type="match status" value="4"/>
</dbReference>
<dbReference type="Pfam" id="PF17892">
    <property type="entry name" value="Cadherin_5"/>
    <property type="match status" value="1"/>
</dbReference>
<feature type="domain" description="Cadherin-like" evidence="2">
    <location>
        <begin position="1138"/>
        <end position="1232"/>
    </location>
</feature>
<dbReference type="OrthoDB" id="220328at2"/>
<dbReference type="Proteomes" id="UP000316476">
    <property type="component" value="Unassembled WGS sequence"/>
</dbReference>
<dbReference type="PANTHER" id="PTHR34720">
    <property type="entry name" value="MICROCYSTIN DEPENDENT PROTEIN"/>
    <property type="match status" value="1"/>
</dbReference>
<proteinExistence type="predicted"/>
<dbReference type="Gene3D" id="2.60.40.3440">
    <property type="match status" value="4"/>
</dbReference>
<reference evidence="3 4" key="1">
    <citation type="submission" date="2019-02" db="EMBL/GenBank/DDBJ databases">
        <title>Deep-cultivation of Planctomycetes and their phenomic and genomic characterization uncovers novel biology.</title>
        <authorList>
            <person name="Wiegand S."/>
            <person name="Jogler M."/>
            <person name="Boedeker C."/>
            <person name="Pinto D."/>
            <person name="Vollmers J."/>
            <person name="Rivas-Marin E."/>
            <person name="Kohn T."/>
            <person name="Peeters S.H."/>
            <person name="Heuer A."/>
            <person name="Rast P."/>
            <person name="Oberbeckmann S."/>
            <person name="Bunk B."/>
            <person name="Jeske O."/>
            <person name="Meyerdierks A."/>
            <person name="Storesund J.E."/>
            <person name="Kallscheuer N."/>
            <person name="Luecker S."/>
            <person name="Lage O.M."/>
            <person name="Pohl T."/>
            <person name="Merkel B.J."/>
            <person name="Hornburger P."/>
            <person name="Mueller R.-W."/>
            <person name="Bruemmer F."/>
            <person name="Labrenz M."/>
            <person name="Spormann A.M."/>
            <person name="Op Den Camp H."/>
            <person name="Overmann J."/>
            <person name="Amann R."/>
            <person name="Jetten M.S.M."/>
            <person name="Mascher T."/>
            <person name="Medema M.H."/>
            <person name="Devos D.P."/>
            <person name="Kaster A.-K."/>
            <person name="Ovreas L."/>
            <person name="Rohde M."/>
            <person name="Galperin M.Y."/>
            <person name="Jogler C."/>
        </authorList>
    </citation>
    <scope>NUCLEOTIDE SEQUENCE [LARGE SCALE GENOMIC DNA]</scope>
    <source>
        <strain evidence="3 4">V7</strain>
    </source>
</reference>
<dbReference type="InterPro" id="IPR002105">
    <property type="entry name" value="Dockerin_1_rpt"/>
</dbReference>
<gene>
    <name evidence="3" type="ORF">V7x_06800</name>
</gene>
<evidence type="ECO:0000313" key="4">
    <source>
        <dbReference type="Proteomes" id="UP000316476"/>
    </source>
</evidence>
<dbReference type="GO" id="GO:0004553">
    <property type="term" value="F:hydrolase activity, hydrolyzing O-glycosyl compounds"/>
    <property type="evidence" value="ECO:0007669"/>
    <property type="project" value="InterPro"/>
</dbReference>
<comment type="caution">
    <text evidence="3">The sequence shown here is derived from an EMBL/GenBank/DDBJ whole genome shotgun (WGS) entry which is preliminary data.</text>
</comment>
<dbReference type="Pfam" id="PF17963">
    <property type="entry name" value="Big_9"/>
    <property type="match status" value="7"/>
</dbReference>
<accession>A0A5C6FSC8</accession>
<dbReference type="Pfam" id="PF00404">
    <property type="entry name" value="Dockerin_1"/>
    <property type="match status" value="1"/>
</dbReference>
<evidence type="ECO:0000259" key="2">
    <source>
        <dbReference type="Pfam" id="PF17892"/>
    </source>
</evidence>
<dbReference type="GO" id="GO:0000272">
    <property type="term" value="P:polysaccharide catabolic process"/>
    <property type="evidence" value="ECO:0007669"/>
    <property type="project" value="InterPro"/>
</dbReference>
<name>A0A5C6FSC8_9PLAN</name>
<dbReference type="NCBIfam" id="NF012211">
    <property type="entry name" value="tand_rpt_95"/>
    <property type="match status" value="8"/>
</dbReference>
<evidence type="ECO:0000313" key="3">
    <source>
        <dbReference type="EMBL" id="TWU65134.1"/>
    </source>
</evidence>
<protein>
    <recommendedName>
        <fullName evidence="2">Cadherin-like domain-containing protein</fullName>
    </recommendedName>
</protein>
<dbReference type="InterPro" id="IPR041690">
    <property type="entry name" value="Cadherin_5"/>
</dbReference>
<sequence length="1509" mass="157113">MKNLSDLLRRTGWMARAPRRANAPKRRRSKAMGGSYADRQLRSETLEKRNLLAGDIGLASDYAFAHNYWHAADVDNNQQLTASDALRVINLLNRSGGAVEVTHAGQIDSYADVNADGMVSASDALLVINSLNRGEGAGELVELFANATIEGDDVLPGLPSEQILTDASNREINVEVGEIFYLQVSYSDLRTAGDDIGAFQVRTDFEVDRPGFLIPVLSETQQLTFEGNIRSATSGTITLEREGVGSTQIPIQDYLDQGAAALETAIEALGVSSDQYQLRRFDNRVLFDGQPDDVDPTNQTWEIRYDINQFANQDVPNISVSTTMSGGQEVIAGLDIDVRAASTATPPIDGSGAINGDAAGDNVDTRSNTVPFARQFGTFGDEIYGSLKYGTFDQTTGAFDEIGVAGPNSVLGSVGESSLFEPFDTFSIPVTITQPVTGLVVTMTKGEDDEAILLLGRDEKVPNDLVFVNESQSQIIINATGDAIGVTAGDTSESLDEDTPITIDLAALTTVNSGDTPTFSLTTNGSLGNATINGSTLTYTPNADVFGGDTLVYTATNNAGSDSGTISLTINSVNDEPVAGDDSATLDQDTNVTIDVLANDSAGPANENQTLSITSISTAPANGSAQISNGQVVYTPNAGFFGSDSFEYSVTDGIDSTTATVTITVNEVNTGLVAADGTLTTTEDAMAAVTIDLETLVSINSGGDATFTIATGASRGTATLNGTILSYVPSEDEFGTDTITYQATNNDGTDTGTITVTIDPVNDEPIANDDAASGDEDTAIVIDVLGNDAAGPANETEAIEVTAVTDGANGTTSINANGTITYIPNTDFNGTDSFTYTISDGELTATATVNVTINAVNDPPVAVDDTATVDEDSSVVISVLDNDDDGATNESDTLSITAVGTPSNGTAVDNGDGTITYTPAADFFGSDSFTYTITDGTDTDTATVTVTVNPVNDGPVATDDTALTEQDTPVTIDVLANDSSGPANEGDSLTITGIASGPSNGTAQVSGNQIVYTPNTDYFGSDSLTYTVTDGTDTATATVNITVTDVLDPPTAVNGTLDAVEDAGTVTLDLATLVTVETGDTFSITLNGSPARGTATLNGTVLNYTPAPDEFGTDSVSFTATNSTGSDTATVAINIEAVNDPPIADPETENVSATQNTSVTLNVLAGASSGAENENDTLSIVSVSTPANGTAVDNGDGTITYTPDTDFEGNDSFTYELSDGENTITAEVNVVVRVFGPSTVEGFVFFDLVDNIVEYSQDPLNVTPIRNGVKDTYENGLGGAEVKLVSSAANNILGEDIELDVLTRLDGSFKFENVAPGTYEVVYDAPGSIIVGTTMSTGSATPLTSSTMEVQIDDEGDEEIAGLNFSLYGVRSSGLGYLNLLATKHINENGAINELSGGGVEGGVVALHEDGTQEFFQPNEGFDDVDFAELVLNDSHDEALLTIIRNGVIETARLSQDHFVVNDAGTGVQFFGSVDDFDFAPADIDLLRAEFDQYRNAIDEVLADLGSNV</sequence>
<feature type="compositionally biased region" description="Basic residues" evidence="1">
    <location>
        <begin position="17"/>
        <end position="30"/>
    </location>
</feature>
<dbReference type="RefSeq" id="WP_146410792.1">
    <property type="nucleotide sequence ID" value="NZ_SJPZ01000001.1"/>
</dbReference>
<evidence type="ECO:0000256" key="1">
    <source>
        <dbReference type="SAM" id="MobiDB-lite"/>
    </source>
</evidence>